<keyword evidence="6 14" id="KW-0255">Endonuclease</keyword>
<dbReference type="Pfam" id="PF01223">
    <property type="entry name" value="Endonuclease_NS"/>
    <property type="match status" value="1"/>
</dbReference>
<dbReference type="InterPro" id="IPR018524">
    <property type="entry name" value="DNA/RNA_endonuclease_AS"/>
</dbReference>
<evidence type="ECO:0000256" key="11">
    <source>
        <dbReference type="ARBA" id="ARBA00023157"/>
    </source>
</evidence>
<dbReference type="Gene3D" id="3.40.570.10">
    <property type="entry name" value="Extracellular Endonuclease, subunit A"/>
    <property type="match status" value="1"/>
</dbReference>
<protein>
    <recommendedName>
        <fullName evidence="14">Endonuclease</fullName>
        <ecNumber evidence="14">3.1.30.-</ecNumber>
    </recommendedName>
</protein>
<sequence>MAFGYPGFDNLRTFEDFVVSYDSRTRTAHWVMEHLTPDRMVYSKEVDRKQCVFSEDQSIHPFFRSTNDDYKNSGFDRGHLAPAGNHRTSQNAIRQTFLLSNMSPQVGKMFNRGKWNELEKYVRSLARRNRNVYICTGPLYLPRKEADNRMYVKYQVIGQNHVAVPTHFFKVILIQNMSGDWFLDSYVLPNERIDDRVDLKSFRVSLESIERAAGFLIFEKIRERNVKLIEPKIK</sequence>
<dbReference type="GO" id="GO:0006309">
    <property type="term" value="P:apoptotic DNA fragmentation"/>
    <property type="evidence" value="ECO:0007669"/>
    <property type="project" value="TreeGrafter"/>
</dbReference>
<reference evidence="17 18" key="2">
    <citation type="submission" date="2018-11" db="EMBL/GenBank/DDBJ databases">
        <authorList>
            <consortium name="Pathogen Informatics"/>
        </authorList>
    </citation>
    <scope>NUCLEOTIDE SEQUENCE [LARGE SCALE GENOMIC DNA]</scope>
</reference>
<evidence type="ECO:0000256" key="1">
    <source>
        <dbReference type="ARBA" id="ARBA00001946"/>
    </source>
</evidence>
<dbReference type="Proteomes" id="UP000270296">
    <property type="component" value="Unassembled WGS sequence"/>
</dbReference>
<dbReference type="GO" id="GO:0003676">
    <property type="term" value="F:nucleic acid binding"/>
    <property type="evidence" value="ECO:0007669"/>
    <property type="project" value="InterPro"/>
</dbReference>
<dbReference type="AlphaFoldDB" id="A0A183IG79"/>
<evidence type="ECO:0000256" key="14">
    <source>
        <dbReference type="RuleBase" id="RU366055"/>
    </source>
</evidence>
<keyword evidence="10" id="KW-0496">Mitochondrion</keyword>
<name>A0A183IG79_9BILA</name>
<gene>
    <name evidence="17" type="ORF">SBAD_LOCUS2623</name>
</gene>
<keyword evidence="11" id="KW-1015">Disulfide bond</keyword>
<dbReference type="InterPro" id="IPR044925">
    <property type="entry name" value="His-Me_finger_sf"/>
</dbReference>
<evidence type="ECO:0000256" key="5">
    <source>
        <dbReference type="ARBA" id="ARBA00022723"/>
    </source>
</evidence>
<dbReference type="SMART" id="SM00892">
    <property type="entry name" value="Endonuclease_NS"/>
    <property type="match status" value="1"/>
</dbReference>
<dbReference type="OrthoDB" id="5418055at2759"/>
<dbReference type="GO" id="GO:0004521">
    <property type="term" value="F:RNA endonuclease activity"/>
    <property type="evidence" value="ECO:0007669"/>
    <property type="project" value="TreeGrafter"/>
</dbReference>
<comment type="cofactor">
    <cofactor evidence="1 14">
        <name>Mg(2+)</name>
        <dbReference type="ChEBI" id="CHEBI:18420"/>
    </cofactor>
</comment>
<keyword evidence="8" id="KW-0460">Magnesium</keyword>
<evidence type="ECO:0000313" key="17">
    <source>
        <dbReference type="EMBL" id="VDO98343.1"/>
    </source>
</evidence>
<dbReference type="GO" id="GO:0005634">
    <property type="term" value="C:nucleus"/>
    <property type="evidence" value="ECO:0007669"/>
    <property type="project" value="TreeGrafter"/>
</dbReference>
<dbReference type="InterPro" id="IPR020821">
    <property type="entry name" value="ENPP1-3/EXOG-like_nuc-like"/>
</dbReference>
<evidence type="ECO:0000259" key="16">
    <source>
        <dbReference type="SMART" id="SM00892"/>
    </source>
</evidence>
<dbReference type="GO" id="GO:0005743">
    <property type="term" value="C:mitochondrial inner membrane"/>
    <property type="evidence" value="ECO:0007669"/>
    <property type="project" value="TreeGrafter"/>
</dbReference>
<evidence type="ECO:0000313" key="19">
    <source>
        <dbReference type="WBParaSite" id="SBAD_0000275301-mRNA-1"/>
    </source>
</evidence>
<keyword evidence="7 14" id="KW-0378">Hydrolase</keyword>
<dbReference type="GO" id="GO:0046872">
    <property type="term" value="F:metal ion binding"/>
    <property type="evidence" value="ECO:0007669"/>
    <property type="project" value="UniProtKB-KW"/>
</dbReference>
<evidence type="ECO:0000256" key="13">
    <source>
        <dbReference type="PIRSR" id="PIRSR640255-2"/>
    </source>
</evidence>
<feature type="active site" description="Proton acceptor" evidence="12">
    <location>
        <position position="79"/>
    </location>
</feature>
<dbReference type="SMART" id="SM00477">
    <property type="entry name" value="NUC"/>
    <property type="match status" value="1"/>
</dbReference>
<evidence type="ECO:0000313" key="18">
    <source>
        <dbReference type="Proteomes" id="UP000270296"/>
    </source>
</evidence>
<evidence type="ECO:0000256" key="12">
    <source>
        <dbReference type="PIRSR" id="PIRSR640255-1"/>
    </source>
</evidence>
<feature type="binding site" evidence="13">
    <location>
        <position position="111"/>
    </location>
    <ligand>
        <name>Mg(2+)</name>
        <dbReference type="ChEBI" id="CHEBI:18420"/>
        <note>catalytic</note>
    </ligand>
</feature>
<keyword evidence="18" id="KW-1185">Reference proteome</keyword>
<dbReference type="CDD" id="cd00091">
    <property type="entry name" value="NUC"/>
    <property type="match status" value="1"/>
</dbReference>
<evidence type="ECO:0000256" key="7">
    <source>
        <dbReference type="ARBA" id="ARBA00022801"/>
    </source>
</evidence>
<dbReference type="InterPro" id="IPR040255">
    <property type="entry name" value="Non-specific_endonuclease"/>
</dbReference>
<comment type="similarity">
    <text evidence="3 14">Belongs to the DNA/RNA non-specific endonuclease family.</text>
</comment>
<dbReference type="GO" id="GO:0000014">
    <property type="term" value="F:single-stranded DNA endodeoxyribonuclease activity"/>
    <property type="evidence" value="ECO:0007669"/>
    <property type="project" value="TreeGrafter"/>
</dbReference>
<evidence type="ECO:0000256" key="2">
    <source>
        <dbReference type="ARBA" id="ARBA00004173"/>
    </source>
</evidence>
<keyword evidence="4 14" id="KW-0540">Nuclease</keyword>
<feature type="domain" description="ENPP1-3/EXOG-like endonuclease/phosphodiesterase" evidence="15">
    <location>
        <begin position="14"/>
        <end position="224"/>
    </location>
</feature>
<accession>A0A183IG79</accession>
<dbReference type="SUPFAM" id="SSF54060">
    <property type="entry name" value="His-Me finger endonucleases"/>
    <property type="match status" value="1"/>
</dbReference>
<dbReference type="InterPro" id="IPR044929">
    <property type="entry name" value="DNA/RNA_non-sp_Endonuclease_sf"/>
</dbReference>
<evidence type="ECO:0000256" key="10">
    <source>
        <dbReference type="ARBA" id="ARBA00023128"/>
    </source>
</evidence>
<dbReference type="EC" id="3.1.30.-" evidence="14"/>
<dbReference type="PANTHER" id="PTHR13966:SF5">
    <property type="entry name" value="ENDONUCLEASE G, MITOCHONDRIAL"/>
    <property type="match status" value="1"/>
</dbReference>
<dbReference type="InterPro" id="IPR001604">
    <property type="entry name" value="Endo_G_ENPP1-like_dom"/>
</dbReference>
<dbReference type="FunFam" id="3.40.570.10:FF:000002">
    <property type="entry name" value="Endonuclease G, mitochondrial"/>
    <property type="match status" value="1"/>
</dbReference>
<proteinExistence type="inferred from homology"/>
<reference evidence="19" key="1">
    <citation type="submission" date="2016-06" db="UniProtKB">
        <authorList>
            <consortium name="WormBaseParasite"/>
        </authorList>
    </citation>
    <scope>IDENTIFICATION</scope>
</reference>
<comment type="subcellular location">
    <subcellularLocation>
        <location evidence="2">Mitochondrion</location>
    </subcellularLocation>
</comment>
<evidence type="ECO:0000259" key="15">
    <source>
        <dbReference type="SMART" id="SM00477"/>
    </source>
</evidence>
<dbReference type="PROSITE" id="PS01070">
    <property type="entry name" value="NUCLEASE_NON_SPEC"/>
    <property type="match status" value="1"/>
</dbReference>
<keyword evidence="9" id="KW-0809">Transit peptide</keyword>
<evidence type="ECO:0000256" key="9">
    <source>
        <dbReference type="ARBA" id="ARBA00022946"/>
    </source>
</evidence>
<organism evidence="19">
    <name type="scientific">Soboliphyme baturini</name>
    <dbReference type="NCBI Taxonomy" id="241478"/>
    <lineage>
        <taxon>Eukaryota</taxon>
        <taxon>Metazoa</taxon>
        <taxon>Ecdysozoa</taxon>
        <taxon>Nematoda</taxon>
        <taxon>Enoplea</taxon>
        <taxon>Dorylaimia</taxon>
        <taxon>Dioctophymatida</taxon>
        <taxon>Dioctophymatoidea</taxon>
        <taxon>Soboliphymatidae</taxon>
        <taxon>Soboliphyme</taxon>
    </lineage>
</organism>
<dbReference type="PANTHER" id="PTHR13966">
    <property type="entry name" value="ENDONUCLEASE RELATED"/>
    <property type="match status" value="1"/>
</dbReference>
<evidence type="ECO:0000256" key="3">
    <source>
        <dbReference type="ARBA" id="ARBA00010052"/>
    </source>
</evidence>
<evidence type="ECO:0000256" key="8">
    <source>
        <dbReference type="ARBA" id="ARBA00022842"/>
    </source>
</evidence>
<dbReference type="EMBL" id="UZAM01007323">
    <property type="protein sequence ID" value="VDO98343.1"/>
    <property type="molecule type" value="Genomic_DNA"/>
</dbReference>
<evidence type="ECO:0000256" key="4">
    <source>
        <dbReference type="ARBA" id="ARBA00022722"/>
    </source>
</evidence>
<keyword evidence="5 13" id="KW-0479">Metal-binding</keyword>
<dbReference type="WBParaSite" id="SBAD_0000275301-mRNA-1">
    <property type="protein sequence ID" value="SBAD_0000275301-mRNA-1"/>
    <property type="gene ID" value="SBAD_0000275301"/>
</dbReference>
<feature type="domain" description="DNA/RNA non-specific endonuclease/pyrophosphatase/phosphodiesterase" evidence="16">
    <location>
        <begin position="13"/>
        <end position="224"/>
    </location>
</feature>
<evidence type="ECO:0000256" key="6">
    <source>
        <dbReference type="ARBA" id="ARBA00022759"/>
    </source>
</evidence>